<keyword evidence="3" id="KW-1185">Reference proteome</keyword>
<evidence type="ECO:0000313" key="3">
    <source>
        <dbReference type="Proteomes" id="UP001291309"/>
    </source>
</evidence>
<dbReference type="PROSITE" id="PS51257">
    <property type="entry name" value="PROKAR_LIPOPROTEIN"/>
    <property type="match status" value="1"/>
</dbReference>
<name>A0ABU5HGU8_9BACT</name>
<dbReference type="EMBL" id="JAXIVS010000017">
    <property type="protein sequence ID" value="MDY7232063.1"/>
    <property type="molecule type" value="Genomic_DNA"/>
</dbReference>
<organism evidence="2 3">
    <name type="scientific">Hyalangium rubrum</name>
    <dbReference type="NCBI Taxonomy" id="3103134"/>
    <lineage>
        <taxon>Bacteria</taxon>
        <taxon>Pseudomonadati</taxon>
        <taxon>Myxococcota</taxon>
        <taxon>Myxococcia</taxon>
        <taxon>Myxococcales</taxon>
        <taxon>Cystobacterineae</taxon>
        <taxon>Archangiaceae</taxon>
        <taxon>Hyalangium</taxon>
    </lineage>
</organism>
<evidence type="ECO:0000256" key="1">
    <source>
        <dbReference type="SAM" id="SignalP"/>
    </source>
</evidence>
<reference evidence="2 3" key="1">
    <citation type="submission" date="2023-12" db="EMBL/GenBank/DDBJ databases">
        <title>the genome sequence of Hyalangium sp. s54d21.</title>
        <authorList>
            <person name="Zhang X."/>
        </authorList>
    </citation>
    <scope>NUCLEOTIDE SEQUENCE [LARGE SCALE GENOMIC DNA]</scope>
    <source>
        <strain evidence="3">s54d21</strain>
    </source>
</reference>
<dbReference type="Proteomes" id="UP001291309">
    <property type="component" value="Unassembled WGS sequence"/>
</dbReference>
<comment type="caution">
    <text evidence="2">The sequence shown here is derived from an EMBL/GenBank/DDBJ whole genome shotgun (WGS) entry which is preliminary data.</text>
</comment>
<sequence length="493" mass="53001">MGLRQVGALLLAVLTACVSAQRGAAGSTDPYEAELAALRYEVRVLTAGAVHAEPLELDEGDFQSAMRELARNVQSSSRPSEAAHWLMEGGLEANLLAEVDCGRVVRMVPVEEGSALDASSAARMTREYLRMCAVDHAGSDCLGLLADGPTLGMEDRRTLALAMAFGSVLQEMKHALVQMADPRAVLALVVWTSAVYLTLWLLPEPISKGIAAVLTVALVAWLGMDTVWSLMNGWARLVQEADRATRFEHLRDAGERFGKVMGENTARGLVLLVTAALGGTTAKLAEKLPTLPGFARAAAQAEAQGGMRLAAAGEVEAVAAPAEGTFTLMVRSPGGRGVAASVETRVGVATVIRHQGGNRQVFINGQRWHVPAGKSVKEIPAADPVGDQLQAAAQRVAGTWSRQQLTPEERTAIRRASEQGKDWLSHLLERQARGRFVENEVKDQFRHLRWSKTGVDAVDPVTGCRYELLSGTDSNLALHGRRLADAFFRMITF</sequence>
<accession>A0ABU5HGU8</accession>
<keyword evidence="1" id="KW-0732">Signal</keyword>
<feature type="chain" id="PRO_5046315760" description="Lipoprotein" evidence="1">
    <location>
        <begin position="21"/>
        <end position="493"/>
    </location>
</feature>
<evidence type="ECO:0008006" key="4">
    <source>
        <dbReference type="Google" id="ProtNLM"/>
    </source>
</evidence>
<evidence type="ECO:0000313" key="2">
    <source>
        <dbReference type="EMBL" id="MDY7232063.1"/>
    </source>
</evidence>
<proteinExistence type="predicted"/>
<dbReference type="RefSeq" id="WP_321550774.1">
    <property type="nucleotide sequence ID" value="NZ_JAXIVS010000017.1"/>
</dbReference>
<gene>
    <name evidence="2" type="ORF">SYV04_37085</name>
</gene>
<protein>
    <recommendedName>
        <fullName evidence="4">Lipoprotein</fullName>
    </recommendedName>
</protein>
<feature type="signal peptide" evidence="1">
    <location>
        <begin position="1"/>
        <end position="20"/>
    </location>
</feature>